<feature type="region of interest" description="Disordered" evidence="1">
    <location>
        <begin position="17"/>
        <end position="48"/>
    </location>
</feature>
<gene>
    <name evidence="3" type="ORF">Slin15195_G111440</name>
</gene>
<keyword evidence="2" id="KW-0812">Transmembrane</keyword>
<organism evidence="3 4">
    <name type="scientific">Septoria linicola</name>
    <dbReference type="NCBI Taxonomy" id="215465"/>
    <lineage>
        <taxon>Eukaryota</taxon>
        <taxon>Fungi</taxon>
        <taxon>Dikarya</taxon>
        <taxon>Ascomycota</taxon>
        <taxon>Pezizomycotina</taxon>
        <taxon>Dothideomycetes</taxon>
        <taxon>Dothideomycetidae</taxon>
        <taxon>Mycosphaerellales</taxon>
        <taxon>Mycosphaerellaceae</taxon>
        <taxon>Septoria</taxon>
    </lineage>
</organism>
<reference evidence="3" key="1">
    <citation type="submission" date="2022-06" db="EMBL/GenBank/DDBJ databases">
        <title>Complete genome sequences of two strains of the flax pathogen Septoria linicola.</title>
        <authorList>
            <person name="Lapalu N."/>
            <person name="Simon A."/>
            <person name="Demenou B."/>
            <person name="Paumier D."/>
            <person name="Guillot M.-P."/>
            <person name="Gout L."/>
            <person name="Valade R."/>
        </authorList>
    </citation>
    <scope>NUCLEOTIDE SEQUENCE</scope>
    <source>
        <strain evidence="3">SE15195</strain>
    </source>
</reference>
<proteinExistence type="predicted"/>
<protein>
    <submittedName>
        <fullName evidence="3">Uncharacterized protein</fullName>
    </submittedName>
</protein>
<keyword evidence="4" id="KW-1185">Reference proteome</keyword>
<sequence>MFRPLMRRVARNTRLPSRPFTSRAFLRHEQQQQPQYQAPTSPAPAKVNPHRQVYKQGGMGRAVAYNFLVAMVTFQVLYWSWLKLESIETKQEKQTELDTLQTEVETLTGFKGKGKDSSQ</sequence>
<evidence type="ECO:0000256" key="2">
    <source>
        <dbReference type="SAM" id="Phobius"/>
    </source>
</evidence>
<evidence type="ECO:0000313" key="4">
    <source>
        <dbReference type="Proteomes" id="UP001056384"/>
    </source>
</evidence>
<dbReference type="EMBL" id="CP099427">
    <property type="protein sequence ID" value="USW57825.1"/>
    <property type="molecule type" value="Genomic_DNA"/>
</dbReference>
<keyword evidence="2" id="KW-1133">Transmembrane helix</keyword>
<dbReference type="Proteomes" id="UP001056384">
    <property type="component" value="Chromosome 10"/>
</dbReference>
<feature type="compositionally biased region" description="Low complexity" evidence="1">
    <location>
        <begin position="31"/>
        <end position="45"/>
    </location>
</feature>
<name>A0A9Q9EP79_9PEZI</name>
<evidence type="ECO:0000313" key="3">
    <source>
        <dbReference type="EMBL" id="USW57825.1"/>
    </source>
</evidence>
<feature type="transmembrane region" description="Helical" evidence="2">
    <location>
        <begin position="62"/>
        <end position="81"/>
    </location>
</feature>
<accession>A0A9Q9EP79</accession>
<dbReference type="AlphaFoldDB" id="A0A9Q9EP79"/>
<keyword evidence="2" id="KW-0472">Membrane</keyword>
<evidence type="ECO:0000256" key="1">
    <source>
        <dbReference type="SAM" id="MobiDB-lite"/>
    </source>
</evidence>